<keyword evidence="3" id="KW-1185">Reference proteome</keyword>
<name>A0A4Y2KUL5_ARAVE</name>
<gene>
    <name evidence="2" type="ORF">AVEN_121116_1</name>
</gene>
<comment type="caution">
    <text evidence="2">The sequence shown here is derived from an EMBL/GenBank/DDBJ whole genome shotgun (WGS) entry which is preliminary data.</text>
</comment>
<evidence type="ECO:0000313" key="3">
    <source>
        <dbReference type="Proteomes" id="UP000499080"/>
    </source>
</evidence>
<organism evidence="2 3">
    <name type="scientific">Araneus ventricosus</name>
    <name type="common">Orbweaver spider</name>
    <name type="synonym">Epeira ventricosa</name>
    <dbReference type="NCBI Taxonomy" id="182803"/>
    <lineage>
        <taxon>Eukaryota</taxon>
        <taxon>Metazoa</taxon>
        <taxon>Ecdysozoa</taxon>
        <taxon>Arthropoda</taxon>
        <taxon>Chelicerata</taxon>
        <taxon>Arachnida</taxon>
        <taxon>Araneae</taxon>
        <taxon>Araneomorphae</taxon>
        <taxon>Entelegynae</taxon>
        <taxon>Araneoidea</taxon>
        <taxon>Araneidae</taxon>
        <taxon>Araneus</taxon>
    </lineage>
</organism>
<sequence>MGTQSAGSRRGLSRQPMLLLRVSLSRLRRLSARETHSPSRGCQSWRPISPTGQGCRPRFPTGKKRGLKSLDRLVECDTITMPNRSFTSLLHQKERALPLPTNTLPILRSCLTEGISIKQ</sequence>
<evidence type="ECO:0000313" key="2">
    <source>
        <dbReference type="EMBL" id="GBN05859.1"/>
    </source>
</evidence>
<feature type="region of interest" description="Disordered" evidence="1">
    <location>
        <begin position="32"/>
        <end position="63"/>
    </location>
</feature>
<dbReference type="Proteomes" id="UP000499080">
    <property type="component" value="Unassembled WGS sequence"/>
</dbReference>
<accession>A0A4Y2KUL5</accession>
<proteinExistence type="predicted"/>
<dbReference type="EMBL" id="BGPR01005006">
    <property type="protein sequence ID" value="GBN05859.1"/>
    <property type="molecule type" value="Genomic_DNA"/>
</dbReference>
<dbReference type="AlphaFoldDB" id="A0A4Y2KUL5"/>
<reference evidence="2 3" key="1">
    <citation type="journal article" date="2019" name="Sci. Rep.">
        <title>Orb-weaving spider Araneus ventricosus genome elucidates the spidroin gene catalogue.</title>
        <authorList>
            <person name="Kono N."/>
            <person name="Nakamura H."/>
            <person name="Ohtoshi R."/>
            <person name="Moran D.A.P."/>
            <person name="Shinohara A."/>
            <person name="Yoshida Y."/>
            <person name="Fujiwara M."/>
            <person name="Mori M."/>
            <person name="Tomita M."/>
            <person name="Arakawa K."/>
        </authorList>
    </citation>
    <scope>NUCLEOTIDE SEQUENCE [LARGE SCALE GENOMIC DNA]</scope>
</reference>
<protein>
    <submittedName>
        <fullName evidence="2">Uncharacterized protein</fullName>
    </submittedName>
</protein>
<evidence type="ECO:0000256" key="1">
    <source>
        <dbReference type="SAM" id="MobiDB-lite"/>
    </source>
</evidence>